<protein>
    <submittedName>
        <fullName evidence="1">Uncharacterized protein</fullName>
    </submittedName>
</protein>
<dbReference type="EMBL" id="CP001928">
    <property type="protein sequence ID" value="ADI38855.1"/>
    <property type="molecule type" value="Genomic_DNA"/>
</dbReference>
<sequence>MAPTSFPSYVIGKVSLPDVIRPAIKLTERVFQLTLKHFGLMQSTSVFGFGLQEIGLEYLSANRNTDAFSESRQQQIRNIKKIQAKQSLVHGLCYLGSGVLCTLGEMERVSWLNLDGTGNAFIQSGWTLFLFANLFSLDQNIKLYHASSRFEGTFGHRLKMSAILGMINNLGYVVGTIFSFFEGTAAIAIFLAVLSMMTGTVKFFYDYFFNLK</sequence>
<keyword evidence="2" id="KW-1185">Reference proteome</keyword>
<evidence type="ECO:0000313" key="1">
    <source>
        <dbReference type="EMBL" id="ADI38855.1"/>
    </source>
</evidence>
<name>D6YS10_WADCW</name>
<evidence type="ECO:0000313" key="2">
    <source>
        <dbReference type="Proteomes" id="UP000001505"/>
    </source>
</evidence>
<organism evidence="1 2">
    <name type="scientific">Waddlia chondrophila (strain ATCC VR-1470 / WSU 86-1044)</name>
    <dbReference type="NCBI Taxonomy" id="716544"/>
    <lineage>
        <taxon>Bacteria</taxon>
        <taxon>Pseudomonadati</taxon>
        <taxon>Chlamydiota</taxon>
        <taxon>Chlamydiia</taxon>
        <taxon>Parachlamydiales</taxon>
        <taxon>Waddliaceae</taxon>
        <taxon>Waddlia</taxon>
    </lineage>
</organism>
<dbReference type="KEGG" id="wch:wcw_1506"/>
<accession>D6YS10</accession>
<reference evidence="1 2" key="1">
    <citation type="journal article" date="2010" name="PLoS ONE">
        <title>The Waddlia genome: a window into chlamydial biology.</title>
        <authorList>
            <person name="Bertelli C."/>
            <person name="Collyn F."/>
            <person name="Croxatto A."/>
            <person name="Ruckert C."/>
            <person name="Polkinghorne A."/>
            <person name="Kebbi-Beghdadi C."/>
            <person name="Goesmann A."/>
            <person name="Vaughan L."/>
            <person name="Greub G."/>
        </authorList>
    </citation>
    <scope>NUCLEOTIDE SEQUENCE [LARGE SCALE GENOMIC DNA]</scope>
    <source>
        <strain evidence="2">ATCC VR-1470 / WSU 86-1044</strain>
    </source>
</reference>
<dbReference type="Proteomes" id="UP000001505">
    <property type="component" value="Chromosome"/>
</dbReference>
<dbReference type="RefSeq" id="WP_013182563.1">
    <property type="nucleotide sequence ID" value="NC_014225.1"/>
</dbReference>
<gene>
    <name evidence="1" type="ordered locus">wcw_1506</name>
</gene>
<proteinExistence type="predicted"/>
<dbReference type="AlphaFoldDB" id="D6YS10"/>
<dbReference type="HOGENOM" id="CLU_1299300_0_0_0"/>
<dbReference type="STRING" id="716544.wcw_1506"/>